<feature type="binding site" evidence="11">
    <location>
        <position position="76"/>
    </location>
    <ligand>
        <name>substrate</name>
    </ligand>
</feature>
<feature type="binding site" evidence="11">
    <location>
        <begin position="9"/>
        <end position="11"/>
    </location>
    <ligand>
        <name>substrate</name>
    </ligand>
</feature>
<dbReference type="PRINTS" id="PR00413">
    <property type="entry name" value="HADHALOGNASE"/>
</dbReference>
<dbReference type="InterPro" id="IPR036412">
    <property type="entry name" value="HAD-like_sf"/>
</dbReference>
<keyword evidence="4 12" id="KW-0460">Magnesium</keyword>
<feature type="binding site" evidence="12">
    <location>
        <position position="9"/>
    </location>
    <ligand>
        <name>Mg(2+)</name>
        <dbReference type="ChEBI" id="CHEBI:18420"/>
    </ligand>
</feature>
<gene>
    <name evidence="14" type="ordered locus">Sgly_0722</name>
</gene>
<dbReference type="SUPFAM" id="SSF56784">
    <property type="entry name" value="HAD-like"/>
    <property type="match status" value="1"/>
</dbReference>
<dbReference type="HOGENOM" id="CLU_045011_13_3_9"/>
<evidence type="ECO:0000256" key="8">
    <source>
        <dbReference type="ARBA" id="ARBA00044968"/>
    </source>
</evidence>
<evidence type="ECO:0000256" key="13">
    <source>
        <dbReference type="PIRSR" id="PIRSR610972-4"/>
    </source>
</evidence>
<accession>F0T0L9</accession>
<dbReference type="InterPro" id="IPR023214">
    <property type="entry name" value="HAD_sf"/>
</dbReference>
<feature type="active site" description="Proton donor/acceptor" evidence="10">
    <location>
        <position position="11"/>
    </location>
</feature>
<feature type="binding site" evidence="12">
    <location>
        <position position="169"/>
    </location>
    <ligand>
        <name>Mg(2+)</name>
        <dbReference type="ChEBI" id="CHEBI:18420"/>
    </ligand>
</feature>
<dbReference type="SFLD" id="SFLDG01129">
    <property type="entry name" value="C1.5:_HAD__Beta-PGM__Phosphata"/>
    <property type="match status" value="1"/>
</dbReference>
<dbReference type="GO" id="GO:0008801">
    <property type="term" value="F:beta-phosphoglucomutase activity"/>
    <property type="evidence" value="ECO:0007669"/>
    <property type="project" value="UniProtKB-EC"/>
</dbReference>
<dbReference type="Gene3D" id="1.10.150.240">
    <property type="entry name" value="Putative phosphatase, domain 2"/>
    <property type="match status" value="1"/>
</dbReference>
<dbReference type="CDD" id="cd02598">
    <property type="entry name" value="HAD_BPGM"/>
    <property type="match status" value="1"/>
</dbReference>
<dbReference type="AlphaFoldDB" id="F0T0L9"/>
<feature type="binding site" evidence="12">
    <location>
        <position position="170"/>
    </location>
    <ligand>
        <name>Mg(2+)</name>
        <dbReference type="ChEBI" id="CHEBI:18420"/>
    </ligand>
</feature>
<dbReference type="NCBIfam" id="TIGR01990">
    <property type="entry name" value="bPGM"/>
    <property type="match status" value="1"/>
</dbReference>
<evidence type="ECO:0000256" key="9">
    <source>
        <dbReference type="ARBA" id="ARBA00044991"/>
    </source>
</evidence>
<evidence type="ECO:0000256" key="6">
    <source>
        <dbReference type="ARBA" id="ARBA00023277"/>
    </source>
</evidence>
<feature type="binding site" evidence="11">
    <location>
        <position position="25"/>
    </location>
    <ligand>
        <name>substrate</name>
    </ligand>
</feature>
<dbReference type="STRING" id="645991.Sgly_0722"/>
<dbReference type="KEGG" id="sgy:Sgly_0722"/>
<dbReference type="SFLD" id="SFLDS00003">
    <property type="entry name" value="Haloacid_Dehalogenase"/>
    <property type="match status" value="1"/>
</dbReference>
<protein>
    <recommendedName>
        <fullName evidence="9">Beta-phosphoglucomutase</fullName>
        <ecNumber evidence="8">5.4.2.6</ecNumber>
    </recommendedName>
</protein>
<evidence type="ECO:0000256" key="12">
    <source>
        <dbReference type="PIRSR" id="PIRSR610972-3"/>
    </source>
</evidence>
<evidence type="ECO:0000256" key="11">
    <source>
        <dbReference type="PIRSR" id="PIRSR610972-2"/>
    </source>
</evidence>
<reference evidence="14 15" key="1">
    <citation type="journal article" date="2011" name="Stand. Genomic Sci.">
        <title>Complete genome sequence of Syntrophobotulus glycolicus type strain (FlGlyR).</title>
        <authorList>
            <person name="Han C."/>
            <person name="Mwirichia R."/>
            <person name="Chertkov O."/>
            <person name="Held B."/>
            <person name="Lapidus A."/>
            <person name="Nolan M."/>
            <person name="Lucas S."/>
            <person name="Hammon N."/>
            <person name="Deshpande S."/>
            <person name="Cheng J.F."/>
            <person name="Tapia R."/>
            <person name="Goodwin L."/>
            <person name="Pitluck S."/>
            <person name="Huntemann M."/>
            <person name="Liolios K."/>
            <person name="Ivanova N."/>
            <person name="Pagani I."/>
            <person name="Mavromatis K."/>
            <person name="Ovchinikova G."/>
            <person name="Pati A."/>
            <person name="Chen A."/>
            <person name="Palaniappan K."/>
            <person name="Land M."/>
            <person name="Hauser L."/>
            <person name="Brambilla E.M."/>
            <person name="Rohde M."/>
            <person name="Spring S."/>
            <person name="Sikorski J."/>
            <person name="Goker M."/>
            <person name="Woyke T."/>
            <person name="Bristow J."/>
            <person name="Eisen J.A."/>
            <person name="Markowitz V."/>
            <person name="Hugenholtz P."/>
            <person name="Kyrpides N.C."/>
            <person name="Klenk H.P."/>
            <person name="Detter J.C."/>
        </authorList>
    </citation>
    <scope>NUCLEOTIDE SEQUENCE [LARGE SCALE GENOMIC DNA]</scope>
    <source>
        <strain evidence="15">DSM 8271 / FlGlyR</strain>
    </source>
</reference>
<evidence type="ECO:0000256" key="1">
    <source>
        <dbReference type="ARBA" id="ARBA00006171"/>
    </source>
</evidence>
<feature type="binding site" evidence="11">
    <location>
        <begin position="114"/>
        <end position="118"/>
    </location>
    <ligand>
        <name>substrate</name>
    </ligand>
</feature>
<feature type="site" description="Important for catalytic activity and assists the phosphoryl transfer reaction to Asp8 by balancing charge and orienting the reacting groups" evidence="13">
    <location>
        <position position="145"/>
    </location>
</feature>
<dbReference type="Proteomes" id="UP000007488">
    <property type="component" value="Chromosome"/>
</dbReference>
<keyword evidence="15" id="KW-1185">Reference proteome</keyword>
<comment type="cofactor">
    <cofactor evidence="12">
        <name>Mg(2+)</name>
        <dbReference type="ChEBI" id="CHEBI:18420"/>
    </cofactor>
    <text evidence="12">Binds 2 magnesium ions per subunit.</text>
</comment>
<dbReference type="OrthoDB" id="9792518at2"/>
<organism evidence="14 15">
    <name type="scientific">Syntrophobotulus glycolicus (strain DSM 8271 / FlGlyR)</name>
    <dbReference type="NCBI Taxonomy" id="645991"/>
    <lineage>
        <taxon>Bacteria</taxon>
        <taxon>Bacillati</taxon>
        <taxon>Bacillota</taxon>
        <taxon>Clostridia</taxon>
        <taxon>Eubacteriales</taxon>
        <taxon>Desulfitobacteriaceae</taxon>
        <taxon>Syntrophobotulus</taxon>
    </lineage>
</organism>
<feature type="binding site" evidence="11">
    <location>
        <begin position="44"/>
        <end position="49"/>
    </location>
    <ligand>
        <name>substrate</name>
    </ligand>
</feature>
<evidence type="ECO:0000313" key="14">
    <source>
        <dbReference type="EMBL" id="ADY55084.1"/>
    </source>
</evidence>
<dbReference type="Pfam" id="PF00702">
    <property type="entry name" value="Hydrolase"/>
    <property type="match status" value="1"/>
</dbReference>
<dbReference type="InterPro" id="IPR051600">
    <property type="entry name" value="Beta-PGM-like"/>
</dbReference>
<dbReference type="GO" id="GO:0005975">
    <property type="term" value="P:carbohydrate metabolic process"/>
    <property type="evidence" value="ECO:0007669"/>
    <property type="project" value="InterPro"/>
</dbReference>
<evidence type="ECO:0000256" key="3">
    <source>
        <dbReference type="ARBA" id="ARBA00022723"/>
    </source>
</evidence>
<comment type="similarity">
    <text evidence="1">Belongs to the HAD-like hydrolase superfamily. CbbY/CbbZ/Gph/YieH family.</text>
</comment>
<dbReference type="GO" id="GO:0000287">
    <property type="term" value="F:magnesium ion binding"/>
    <property type="evidence" value="ECO:0007669"/>
    <property type="project" value="InterPro"/>
</dbReference>
<evidence type="ECO:0000256" key="7">
    <source>
        <dbReference type="ARBA" id="ARBA00044926"/>
    </source>
</evidence>
<dbReference type="NCBIfam" id="TIGR01509">
    <property type="entry name" value="HAD-SF-IA-v3"/>
    <property type="match status" value="1"/>
</dbReference>
<evidence type="ECO:0000256" key="5">
    <source>
        <dbReference type="ARBA" id="ARBA00023235"/>
    </source>
</evidence>
<dbReference type="eggNOG" id="COG0637">
    <property type="taxonomic scope" value="Bacteria"/>
</dbReference>
<dbReference type="Gene3D" id="3.40.50.1000">
    <property type="entry name" value="HAD superfamily/HAD-like"/>
    <property type="match status" value="1"/>
</dbReference>
<keyword evidence="6" id="KW-0119">Carbohydrate metabolism</keyword>
<proteinExistence type="inferred from homology"/>
<feature type="binding site" evidence="11">
    <location>
        <position position="145"/>
    </location>
    <ligand>
        <name>substrate</name>
    </ligand>
</feature>
<dbReference type="PANTHER" id="PTHR46193">
    <property type="entry name" value="6-PHOSPHOGLUCONATE PHOSPHATASE"/>
    <property type="match status" value="1"/>
</dbReference>
<comment type="catalytic activity">
    <reaction evidence="7">
        <text>beta-D-glucose 1-phosphate = beta-D-glucose 6-phosphate</text>
        <dbReference type="Rhea" id="RHEA:20113"/>
        <dbReference type="ChEBI" id="CHEBI:57684"/>
        <dbReference type="ChEBI" id="CHEBI:58247"/>
        <dbReference type="EC" id="5.4.2.6"/>
    </reaction>
</comment>
<keyword evidence="3 12" id="KW-0479">Metal-binding</keyword>
<dbReference type="InterPro" id="IPR010972">
    <property type="entry name" value="Beta-PGM"/>
</dbReference>
<dbReference type="InterPro" id="IPR023198">
    <property type="entry name" value="PGP-like_dom2"/>
</dbReference>
<dbReference type="NCBIfam" id="TIGR02009">
    <property type="entry name" value="PGMB-YQAB-SF"/>
    <property type="match status" value="1"/>
</dbReference>
<dbReference type="InterPro" id="IPR010976">
    <property type="entry name" value="B-phosphoglucomutase_hydrolase"/>
</dbReference>
<evidence type="ECO:0000256" key="2">
    <source>
        <dbReference type="ARBA" id="ARBA00022553"/>
    </source>
</evidence>
<sequence length="211" mass="23291">MNYQAIIFDLDGVICSTDAYHYLAWKKIADKIGIDFDEKANNRLRGIGRMESLEILLSSHSGRFSEKDKKKYAEEKNLCYRAFLQKMSPADLSPEVRTTLDQIRSKGLKLAIGSSSKNAKLILQKLGLENYFDAVTDGNDIARSKPDPEVYLKASACLGIDPSRCLVIEDALSGLEAASAAKMDSAAIGDAAGNRQATYHLSRFSDLLLYL</sequence>
<dbReference type="PANTHER" id="PTHR46193:SF18">
    <property type="entry name" value="HEXITOL PHOSPHATASE B"/>
    <property type="match status" value="1"/>
</dbReference>
<feature type="binding site" evidence="11">
    <location>
        <position position="52"/>
    </location>
    <ligand>
        <name>substrate</name>
    </ligand>
</feature>
<evidence type="ECO:0000256" key="4">
    <source>
        <dbReference type="ARBA" id="ARBA00022842"/>
    </source>
</evidence>
<evidence type="ECO:0000313" key="15">
    <source>
        <dbReference type="Proteomes" id="UP000007488"/>
    </source>
</evidence>
<feature type="binding site" evidence="12">
    <location>
        <position position="11"/>
    </location>
    <ligand>
        <name>Mg(2+)</name>
        <dbReference type="ChEBI" id="CHEBI:18420"/>
    </ligand>
</feature>
<feature type="active site" description="Nucleophile" evidence="10">
    <location>
        <position position="9"/>
    </location>
</feature>
<reference evidence="15" key="2">
    <citation type="submission" date="2011-02" db="EMBL/GenBank/DDBJ databases">
        <title>The complete genome of Syntrophobotulus glycolicus DSM 8271.</title>
        <authorList>
            <person name="Lucas S."/>
            <person name="Copeland A."/>
            <person name="Lapidus A."/>
            <person name="Bruce D."/>
            <person name="Goodwin L."/>
            <person name="Pitluck S."/>
            <person name="Kyrpides N."/>
            <person name="Mavromatis K."/>
            <person name="Pagani I."/>
            <person name="Ivanova N."/>
            <person name="Mikhailova N."/>
            <person name="Chertkov O."/>
            <person name="Held B."/>
            <person name="Detter J.C."/>
            <person name="Tapia R."/>
            <person name="Han C."/>
            <person name="Land M."/>
            <person name="Hauser L."/>
            <person name="Markowitz V."/>
            <person name="Cheng J.-F."/>
            <person name="Hugenholtz P."/>
            <person name="Woyke T."/>
            <person name="Wu D."/>
            <person name="Spring S."/>
            <person name="Schroeder M."/>
            <person name="Brambilla E."/>
            <person name="Klenk H.-P."/>
            <person name="Eisen J.A."/>
        </authorList>
    </citation>
    <scope>NUCLEOTIDE SEQUENCE [LARGE SCALE GENOMIC DNA]</scope>
    <source>
        <strain evidence="15">DSM 8271 / FlGlyR</strain>
    </source>
</reference>
<name>F0T0L9_SYNGF</name>
<dbReference type="RefSeq" id="WP_013623955.1">
    <property type="nucleotide sequence ID" value="NC_015172.1"/>
</dbReference>
<dbReference type="EC" id="5.4.2.6" evidence="8"/>
<dbReference type="SFLD" id="SFLDG01135">
    <property type="entry name" value="C1.5.6:_HAD__Beta-PGM__Phospha"/>
    <property type="match status" value="1"/>
</dbReference>
<feature type="site" description="Important for catalytic activity and assists the phosphoryl transfer reaction to Asp8 by balancing charge and orienting the reacting groups" evidence="13">
    <location>
        <position position="114"/>
    </location>
</feature>
<evidence type="ECO:0000256" key="10">
    <source>
        <dbReference type="PIRSR" id="PIRSR610972-1"/>
    </source>
</evidence>
<keyword evidence="5 14" id="KW-0413">Isomerase</keyword>
<dbReference type="EMBL" id="CP002547">
    <property type="protein sequence ID" value="ADY55084.1"/>
    <property type="molecule type" value="Genomic_DNA"/>
</dbReference>
<dbReference type="InterPro" id="IPR006439">
    <property type="entry name" value="HAD-SF_hydro_IA"/>
</dbReference>
<keyword evidence="2" id="KW-0597">Phosphoprotein</keyword>